<dbReference type="InterPro" id="IPR038086">
    <property type="entry name" value="DUF2789_sf"/>
</dbReference>
<dbReference type="RefSeq" id="WP_008058368.1">
    <property type="nucleotide sequence ID" value="NZ_AFHG01000029.1"/>
</dbReference>
<dbReference type="Gene3D" id="1.10.10.1130">
    <property type="entry name" value="Uncharacterised protein PF10982, DUF2789"/>
    <property type="match status" value="1"/>
</dbReference>
<dbReference type="Pfam" id="PF10982">
    <property type="entry name" value="DUF2789"/>
    <property type="match status" value="1"/>
</dbReference>
<dbReference type="STRING" id="1000565.METUNv1_00430"/>
<evidence type="ECO:0000313" key="1">
    <source>
        <dbReference type="EMBL" id="EGK73257.1"/>
    </source>
</evidence>
<evidence type="ECO:0000313" key="2">
    <source>
        <dbReference type="Proteomes" id="UP000005019"/>
    </source>
</evidence>
<comment type="caution">
    <text evidence="1">The sequence shown here is derived from an EMBL/GenBank/DDBJ whole genome shotgun (WGS) entry which is preliminary data.</text>
</comment>
<dbReference type="InterPro" id="IPR021250">
    <property type="entry name" value="DUF2789"/>
</dbReference>
<proteinExistence type="predicted"/>
<organism evidence="1 2">
    <name type="scientific">Methyloversatilis universalis (strain ATCC BAA-1314 / DSM 25237 / JCM 13912 / CCUG 52030 / FAM5)</name>
    <dbReference type="NCBI Taxonomy" id="1000565"/>
    <lineage>
        <taxon>Bacteria</taxon>
        <taxon>Pseudomonadati</taxon>
        <taxon>Pseudomonadota</taxon>
        <taxon>Betaproteobacteria</taxon>
        <taxon>Nitrosomonadales</taxon>
        <taxon>Sterolibacteriaceae</taxon>
        <taxon>Methyloversatilis</taxon>
    </lineage>
</organism>
<keyword evidence="2" id="KW-1185">Reference proteome</keyword>
<accession>F5R8F4</accession>
<dbReference type="AlphaFoldDB" id="F5R8F4"/>
<dbReference type="OrthoDB" id="5828847at2"/>
<evidence type="ECO:0008006" key="3">
    <source>
        <dbReference type="Google" id="ProtNLM"/>
    </source>
</evidence>
<name>F5R8F4_METUF</name>
<gene>
    <name evidence="1" type="ORF">METUNv1_00430</name>
</gene>
<reference evidence="1 2" key="1">
    <citation type="journal article" date="2011" name="J. Bacteriol.">
        <title>Genome sequence of Methyloversatilis universalis FAM5T, a methylotrophic representative of the order Rhodocyclales.</title>
        <authorList>
            <person name="Kittichotirat W."/>
            <person name="Good N.M."/>
            <person name="Hall R."/>
            <person name="Bringel F."/>
            <person name="Lajus A."/>
            <person name="Medigue C."/>
            <person name="Smalley N.E."/>
            <person name="Beck D."/>
            <person name="Bumgarner R."/>
            <person name="Vuilleumier S."/>
            <person name="Kalyuzhnaya M.G."/>
        </authorList>
    </citation>
    <scope>NUCLEOTIDE SEQUENCE [LARGE SCALE GENOMIC DNA]</scope>
    <source>
        <strain evidence="2">ATCC BAA-1314 / JCM 13912 / FAM5</strain>
    </source>
</reference>
<sequence length="82" mass="9126">MDTTPHSMETLFAQLGLPNDLPSIERFIATCGHLDNGLPLHEARFWTPAQAAFLRDAVTQDADWAETVDALNTRLHARPRTA</sequence>
<dbReference type="Proteomes" id="UP000005019">
    <property type="component" value="Unassembled WGS sequence"/>
</dbReference>
<protein>
    <recommendedName>
        <fullName evidence="3">DUF2789 domain-containing protein</fullName>
    </recommendedName>
</protein>
<dbReference type="EMBL" id="AFHG01000029">
    <property type="protein sequence ID" value="EGK73257.1"/>
    <property type="molecule type" value="Genomic_DNA"/>
</dbReference>
<dbReference type="eggNOG" id="ENOG5032Z85">
    <property type="taxonomic scope" value="Bacteria"/>
</dbReference>